<sequence>SNEYEIKEFSIFDFSKEIKNMEDSLSKAKIKDKKYSVIKDLVNYISNL</sequence>
<reference evidence="1" key="1">
    <citation type="journal article" date="2014" name="Front. Microbiol.">
        <title>High frequency of phylogenetically diverse reductive dehalogenase-homologous genes in deep subseafloor sedimentary metagenomes.</title>
        <authorList>
            <person name="Kawai M."/>
            <person name="Futagami T."/>
            <person name="Toyoda A."/>
            <person name="Takaki Y."/>
            <person name="Nishi S."/>
            <person name="Hori S."/>
            <person name="Arai W."/>
            <person name="Tsubouchi T."/>
            <person name="Morono Y."/>
            <person name="Uchiyama I."/>
            <person name="Ito T."/>
            <person name="Fujiyama A."/>
            <person name="Inagaki F."/>
            <person name="Takami H."/>
        </authorList>
    </citation>
    <scope>NUCLEOTIDE SEQUENCE</scope>
    <source>
        <strain evidence="1">Expedition CK06-06</strain>
    </source>
</reference>
<gene>
    <name evidence="1" type="ORF">S03H2_38109</name>
</gene>
<dbReference type="AlphaFoldDB" id="X1G6X8"/>
<organism evidence="1">
    <name type="scientific">marine sediment metagenome</name>
    <dbReference type="NCBI Taxonomy" id="412755"/>
    <lineage>
        <taxon>unclassified sequences</taxon>
        <taxon>metagenomes</taxon>
        <taxon>ecological metagenomes</taxon>
    </lineage>
</organism>
<comment type="caution">
    <text evidence="1">The sequence shown here is derived from an EMBL/GenBank/DDBJ whole genome shotgun (WGS) entry which is preliminary data.</text>
</comment>
<dbReference type="EMBL" id="BARU01023483">
    <property type="protein sequence ID" value="GAH53666.1"/>
    <property type="molecule type" value="Genomic_DNA"/>
</dbReference>
<evidence type="ECO:0000313" key="1">
    <source>
        <dbReference type="EMBL" id="GAH53666.1"/>
    </source>
</evidence>
<accession>X1G6X8</accession>
<proteinExistence type="predicted"/>
<feature type="non-terminal residue" evidence="1">
    <location>
        <position position="1"/>
    </location>
</feature>
<name>X1G6X8_9ZZZZ</name>
<protein>
    <submittedName>
        <fullName evidence="1">Uncharacterized protein</fullName>
    </submittedName>
</protein>